<dbReference type="EMBL" id="KI294326">
    <property type="protein sequence ID" value="ESA04416.1"/>
    <property type="molecule type" value="Genomic_DNA"/>
</dbReference>
<gene>
    <name evidence="1" type="ORF">GLOINDRAFT_4613</name>
</gene>
<accession>U9TM49</accession>
<dbReference type="AlphaFoldDB" id="U9TM49"/>
<proteinExistence type="predicted"/>
<reference evidence="1" key="1">
    <citation type="submission" date="2013-07" db="EMBL/GenBank/DDBJ databases">
        <title>The genome of an arbuscular mycorrhizal fungus provides insights into the evolution of the oldest plant symbiosis.</title>
        <authorList>
            <consortium name="DOE Joint Genome Institute"/>
            <person name="Tisserant E."/>
            <person name="Malbreil M."/>
            <person name="Kuo A."/>
            <person name="Kohler A."/>
            <person name="Symeonidi A."/>
            <person name="Balestrini R."/>
            <person name="Charron P."/>
            <person name="Duensing N."/>
            <person name="Frei-dit-Frey N."/>
            <person name="Gianinazzi-Pearson V."/>
            <person name="Gilbert B."/>
            <person name="Handa Y."/>
            <person name="Hijri M."/>
            <person name="Kaul R."/>
            <person name="Kawaguchi M."/>
            <person name="Krajinski F."/>
            <person name="Lammers P."/>
            <person name="Lapierre D."/>
            <person name="Masclaux F.G."/>
            <person name="Murat C."/>
            <person name="Morin E."/>
            <person name="Ndikumana S."/>
            <person name="Pagni M."/>
            <person name="Petitpierre D."/>
            <person name="Requena N."/>
            <person name="Rosikiewicz P."/>
            <person name="Riley R."/>
            <person name="Saito K."/>
            <person name="San Clemente H."/>
            <person name="Shapiro H."/>
            <person name="van Tuinen D."/>
            <person name="Becard G."/>
            <person name="Bonfante P."/>
            <person name="Paszkowski U."/>
            <person name="Shachar-Hill Y."/>
            <person name="Young J.P."/>
            <person name="Sanders I.R."/>
            <person name="Henrissat B."/>
            <person name="Rensing S.A."/>
            <person name="Grigoriev I.V."/>
            <person name="Corradi N."/>
            <person name="Roux C."/>
            <person name="Martin F."/>
        </authorList>
    </citation>
    <scope>NUCLEOTIDE SEQUENCE</scope>
    <source>
        <strain evidence="1">DAOM 197198</strain>
    </source>
</reference>
<protein>
    <submittedName>
        <fullName evidence="1">Uncharacterized protein</fullName>
    </submittedName>
</protein>
<sequence>MQINDKCLLIPRTDESSFNKTIAWIAVYIEDNENIKLCDHDSLNLKRHHKIQGGLTEIRSILNDKEL</sequence>
<organism evidence="1">
    <name type="scientific">Rhizophagus irregularis (strain DAOM 181602 / DAOM 197198 / MUCL 43194)</name>
    <name type="common">Arbuscular mycorrhizal fungus</name>
    <name type="synonym">Glomus intraradices</name>
    <dbReference type="NCBI Taxonomy" id="747089"/>
    <lineage>
        <taxon>Eukaryota</taxon>
        <taxon>Fungi</taxon>
        <taxon>Fungi incertae sedis</taxon>
        <taxon>Mucoromycota</taxon>
        <taxon>Glomeromycotina</taxon>
        <taxon>Glomeromycetes</taxon>
        <taxon>Glomerales</taxon>
        <taxon>Glomeraceae</taxon>
        <taxon>Rhizophagus</taxon>
    </lineage>
</organism>
<dbReference type="HOGENOM" id="CLU_2813702_0_0_1"/>
<name>U9TM49_RHIID</name>
<evidence type="ECO:0000313" key="1">
    <source>
        <dbReference type="EMBL" id="ESA04416.1"/>
    </source>
</evidence>